<comment type="caution">
    <text evidence="2">The sequence shown here is derived from an EMBL/GenBank/DDBJ whole genome shotgun (WGS) entry which is preliminary data.</text>
</comment>
<dbReference type="RefSeq" id="WP_402076353.1">
    <property type="nucleotide sequence ID" value="NZ_JBIVGG010000022.1"/>
</dbReference>
<feature type="region of interest" description="Disordered" evidence="1">
    <location>
        <begin position="313"/>
        <end position="336"/>
    </location>
</feature>
<organism evidence="2 3">
    <name type="scientific">Streptomyces iakyrus</name>
    <dbReference type="NCBI Taxonomy" id="68219"/>
    <lineage>
        <taxon>Bacteria</taxon>
        <taxon>Bacillati</taxon>
        <taxon>Actinomycetota</taxon>
        <taxon>Actinomycetes</taxon>
        <taxon>Kitasatosporales</taxon>
        <taxon>Streptomycetaceae</taxon>
        <taxon>Streptomyces</taxon>
    </lineage>
</organism>
<dbReference type="EMBL" id="JBIVGG010000022">
    <property type="protein sequence ID" value="MFJ4084999.1"/>
    <property type="molecule type" value="Genomic_DNA"/>
</dbReference>
<reference evidence="2 3" key="1">
    <citation type="submission" date="2024-10" db="EMBL/GenBank/DDBJ databases">
        <title>The Natural Products Discovery Center: Release of the First 8490 Sequenced Strains for Exploring Actinobacteria Biosynthetic Diversity.</title>
        <authorList>
            <person name="Kalkreuter E."/>
            <person name="Kautsar S.A."/>
            <person name="Yang D."/>
            <person name="Bader C.D."/>
            <person name="Teijaro C.N."/>
            <person name="Fluegel L."/>
            <person name="Davis C.M."/>
            <person name="Simpson J.R."/>
            <person name="Lauterbach L."/>
            <person name="Steele A.D."/>
            <person name="Gui C."/>
            <person name="Meng S."/>
            <person name="Li G."/>
            <person name="Viehrig K."/>
            <person name="Ye F."/>
            <person name="Su P."/>
            <person name="Kiefer A.F."/>
            <person name="Nichols A."/>
            <person name="Cepeda A.J."/>
            <person name="Yan W."/>
            <person name="Fan B."/>
            <person name="Jiang Y."/>
            <person name="Adhikari A."/>
            <person name="Zheng C.-J."/>
            <person name="Schuster L."/>
            <person name="Cowan T.M."/>
            <person name="Smanski M.J."/>
            <person name="Chevrette M.G."/>
            <person name="De Carvalho L.P.S."/>
            <person name="Shen B."/>
        </authorList>
    </citation>
    <scope>NUCLEOTIDE SEQUENCE [LARGE SCALE GENOMIC DNA]</scope>
    <source>
        <strain evidence="2 3">NPDC089932</strain>
    </source>
</reference>
<proteinExistence type="predicted"/>
<feature type="compositionally biased region" description="Basic and acidic residues" evidence="1">
    <location>
        <begin position="357"/>
        <end position="367"/>
    </location>
</feature>
<dbReference type="Gene3D" id="1.10.10.10">
    <property type="entry name" value="Winged helix-like DNA-binding domain superfamily/Winged helix DNA-binding domain"/>
    <property type="match status" value="1"/>
</dbReference>
<accession>A0ABW8FSB9</accession>
<gene>
    <name evidence="2" type="ORF">ACIP2Z_39400</name>
</gene>
<name>A0ABW8FSB9_9ACTN</name>
<feature type="region of interest" description="Disordered" evidence="1">
    <location>
        <begin position="121"/>
        <end position="227"/>
    </location>
</feature>
<feature type="compositionally biased region" description="Polar residues" evidence="1">
    <location>
        <begin position="196"/>
        <end position="219"/>
    </location>
</feature>
<sequence length="380" mass="41485">MTIKHISMVLDAEGLDGPEKLLLIAFCNYTDAHGYCWPGQNRLVDDTGTSAATVKRVKKKLIEKKLIASQRRLDPKTGEPISNLTRVNLELLAAMKRKPTDYDDNMVERLTFDADVPLPTKKRKAAKSADTGADQVTAQDEPDPVDNPGTPSDLLTDQDEPGPELKMSPTPDQDETDLPPNLSPGSGQDEPLTVSDPPQNHQGTVHPSVGSTEPPSTEGGTDGKKSPQAEIQLTEGVRFLQALGQELPELVLAGKVLADQGMVVDELFRLGWDVKTLWPWLARPLPDPLQKTVGAVIAGRLRELLITPLPGPRRTWGDGSADRWEDGETPTPRQYTGGDLVVRRHHECDGDHGLCGRPVEAEGDRCPAHPVQPREPQPAW</sequence>
<evidence type="ECO:0000256" key="1">
    <source>
        <dbReference type="SAM" id="MobiDB-lite"/>
    </source>
</evidence>
<evidence type="ECO:0000313" key="3">
    <source>
        <dbReference type="Proteomes" id="UP001617511"/>
    </source>
</evidence>
<dbReference type="InterPro" id="IPR036388">
    <property type="entry name" value="WH-like_DNA-bd_sf"/>
</dbReference>
<feature type="region of interest" description="Disordered" evidence="1">
    <location>
        <begin position="357"/>
        <end position="380"/>
    </location>
</feature>
<protein>
    <submittedName>
        <fullName evidence="2">Helix-turn-helix domain-containing protein</fullName>
    </submittedName>
</protein>
<evidence type="ECO:0000313" key="2">
    <source>
        <dbReference type="EMBL" id="MFJ4084999.1"/>
    </source>
</evidence>
<dbReference type="Proteomes" id="UP001617511">
    <property type="component" value="Unassembled WGS sequence"/>
</dbReference>
<dbReference type="Pfam" id="PF13730">
    <property type="entry name" value="HTH_36"/>
    <property type="match status" value="1"/>
</dbReference>
<keyword evidence="3" id="KW-1185">Reference proteome</keyword>